<dbReference type="InterPro" id="IPR003660">
    <property type="entry name" value="HAMP_dom"/>
</dbReference>
<keyword evidence="6" id="KW-1133">Transmembrane helix</keyword>
<dbReference type="OrthoDB" id="3378718at2"/>
<dbReference type="GO" id="GO:0007165">
    <property type="term" value="P:signal transduction"/>
    <property type="evidence" value="ECO:0007669"/>
    <property type="project" value="UniProtKB-KW"/>
</dbReference>
<dbReference type="SUPFAM" id="SSF158472">
    <property type="entry name" value="HAMP domain-like"/>
    <property type="match status" value="1"/>
</dbReference>
<reference evidence="10" key="1">
    <citation type="submission" date="2019-04" db="EMBL/GenBank/DDBJ databases">
        <title>Whole genome sequencing of cave bacteria.</title>
        <authorList>
            <person name="Gan H.M."/>
            <person name="Barton H."/>
            <person name="Savka M.A."/>
        </authorList>
    </citation>
    <scope>NUCLEOTIDE SEQUENCE [LARGE SCALE GENOMIC DNA]</scope>
    <source>
        <strain evidence="10">LC387</strain>
    </source>
</reference>
<protein>
    <submittedName>
        <fullName evidence="10">HAMP domain-containing protein</fullName>
    </submittedName>
</protein>
<keyword evidence="11" id="KW-1185">Reference proteome</keyword>
<dbReference type="InterPro" id="IPR004089">
    <property type="entry name" value="MCPsignal_dom"/>
</dbReference>
<feature type="transmembrane region" description="Helical" evidence="6">
    <location>
        <begin position="27"/>
        <end position="49"/>
    </location>
</feature>
<dbReference type="Gene3D" id="6.10.340.10">
    <property type="match status" value="1"/>
</dbReference>
<evidence type="ECO:0000256" key="6">
    <source>
        <dbReference type="SAM" id="Phobius"/>
    </source>
</evidence>
<sequence>MGWFKGTPAKQKTNVSFLSNLRFRTKIMLGFVIVLGISAINMGVAYFGFDRIASGVQSYQGIVAESDSAREIDRELVAYQLLARHYVTTGLPADEEAARAAEKSLGSAIERAARVATADNRKSVLSLSASYGEFAALFADVIKLKTENAAIASNQLLRMGNVIRYKFDDLADTAILAGLTSIQQNAKELATHSAAITANISNYILRPDNAVANSVSARMQLLKNSLGSLTSEDAKLSSKIAEITSELDAYRTNFAKFVENTAKITALSAKMNDAASSVTQEAKTIKDGLVVRQTQLAKESATAAHSTSQFVTALGGAGIVFGAFLAWMLGRGISRPMIAMCNAMRQLAGGNFDVVLPGLGQKDEIGEMAGAVEEFKMRAVAKAQSEAAEREAQGKSASAARSAELHRFADDFETAVGVIVSSVSSSASQLESSATTLTRTVETAQELSGKVAGASEEASANVQSVAAATEELSASVNEIGRQVKESSRIAAAAVSQAEATDARIAKLSRAAQEIGDVVKLITAIAEQTNLLALNATIEAARAGDAGRGFAVVASEVKSLASQTAKATDEISSHITGMQAATQESVSAIKEIGETIGQISKIAGNIAAAIEQQTTATTEIARNVQSAASGTLEIAEGISEVNRGASETGSASGEVLNSAQTLAVESTRLRQELDRFMENIRAA</sequence>
<dbReference type="Gene3D" id="1.10.287.950">
    <property type="entry name" value="Methyl-accepting chemotaxis protein"/>
    <property type="match status" value="1"/>
</dbReference>
<evidence type="ECO:0000259" key="8">
    <source>
        <dbReference type="PROSITE" id="PS50192"/>
    </source>
</evidence>
<evidence type="ECO:0000313" key="11">
    <source>
        <dbReference type="Proteomes" id="UP000034832"/>
    </source>
</evidence>
<comment type="subcellular location">
    <subcellularLocation>
        <location evidence="1">Cell inner membrane</location>
        <topology evidence="1">Multi-pass membrane protein</topology>
    </subcellularLocation>
</comment>
<evidence type="ECO:0000256" key="4">
    <source>
        <dbReference type="ARBA" id="ARBA00029447"/>
    </source>
</evidence>
<proteinExistence type="inferred from homology"/>
<dbReference type="SMART" id="SM00283">
    <property type="entry name" value="MA"/>
    <property type="match status" value="1"/>
</dbReference>
<comment type="similarity">
    <text evidence="4">Belongs to the methyl-accepting chemotaxis (MCP) protein family.</text>
</comment>
<evidence type="ECO:0000256" key="5">
    <source>
        <dbReference type="PROSITE-ProRule" id="PRU00284"/>
    </source>
</evidence>
<name>A0A4U6BLV6_9BRAD</name>
<feature type="domain" description="T-SNARE coiled-coil homology" evidence="8">
    <location>
        <begin position="578"/>
        <end position="640"/>
    </location>
</feature>
<dbReference type="Pfam" id="PF00672">
    <property type="entry name" value="HAMP"/>
    <property type="match status" value="1"/>
</dbReference>
<dbReference type="PANTHER" id="PTHR32089:SF112">
    <property type="entry name" value="LYSOZYME-LIKE PROTEIN-RELATED"/>
    <property type="match status" value="1"/>
</dbReference>
<dbReference type="SUPFAM" id="SSF58104">
    <property type="entry name" value="Methyl-accepting chemotaxis protein (MCP) signaling domain"/>
    <property type="match status" value="1"/>
</dbReference>
<evidence type="ECO:0000259" key="9">
    <source>
        <dbReference type="PROSITE" id="PS50885"/>
    </source>
</evidence>
<dbReference type="Pfam" id="PF00015">
    <property type="entry name" value="MCPsignal"/>
    <property type="match status" value="1"/>
</dbReference>
<dbReference type="GO" id="GO:0005886">
    <property type="term" value="C:plasma membrane"/>
    <property type="evidence" value="ECO:0007669"/>
    <property type="project" value="UniProtKB-SubCell"/>
</dbReference>
<dbReference type="SMART" id="SM01358">
    <property type="entry name" value="HBM"/>
    <property type="match status" value="1"/>
</dbReference>
<dbReference type="RefSeq" id="WP_046829299.1">
    <property type="nucleotide sequence ID" value="NZ_LBIA02000001.1"/>
</dbReference>
<feature type="domain" description="HAMP" evidence="9">
    <location>
        <begin position="331"/>
        <end position="384"/>
    </location>
</feature>
<evidence type="ECO:0000313" key="10">
    <source>
        <dbReference type="EMBL" id="TKT70028.1"/>
    </source>
</evidence>
<dbReference type="PROSITE" id="PS50885">
    <property type="entry name" value="HAMP"/>
    <property type="match status" value="1"/>
</dbReference>
<evidence type="ECO:0000259" key="7">
    <source>
        <dbReference type="PROSITE" id="PS50111"/>
    </source>
</evidence>
<dbReference type="STRING" id="211460.YH63_18325"/>
<evidence type="ECO:0000256" key="2">
    <source>
        <dbReference type="ARBA" id="ARBA00022519"/>
    </source>
</evidence>
<accession>A0A4U6BLV6</accession>
<dbReference type="Proteomes" id="UP000034832">
    <property type="component" value="Unassembled WGS sequence"/>
</dbReference>
<dbReference type="CDD" id="cd06225">
    <property type="entry name" value="HAMP"/>
    <property type="match status" value="1"/>
</dbReference>
<keyword evidence="6" id="KW-0472">Membrane</keyword>
<feature type="domain" description="Methyl-accepting transducer" evidence="7">
    <location>
        <begin position="426"/>
        <end position="662"/>
    </location>
</feature>
<organism evidence="10 11">
    <name type="scientific">Afipia massiliensis</name>
    <dbReference type="NCBI Taxonomy" id="211460"/>
    <lineage>
        <taxon>Bacteria</taxon>
        <taxon>Pseudomonadati</taxon>
        <taxon>Pseudomonadota</taxon>
        <taxon>Alphaproteobacteria</taxon>
        <taxon>Hyphomicrobiales</taxon>
        <taxon>Nitrobacteraceae</taxon>
        <taxon>Afipia</taxon>
    </lineage>
</organism>
<dbReference type="PROSITE" id="PS50111">
    <property type="entry name" value="CHEMOTAXIS_TRANSDUC_2"/>
    <property type="match status" value="1"/>
</dbReference>
<dbReference type="InterPro" id="IPR000727">
    <property type="entry name" value="T_SNARE_dom"/>
</dbReference>
<dbReference type="EMBL" id="LBIA02000001">
    <property type="protein sequence ID" value="TKT70028.1"/>
    <property type="molecule type" value="Genomic_DNA"/>
</dbReference>
<keyword evidence="3 5" id="KW-0807">Transducer</keyword>
<dbReference type="SMART" id="SM00304">
    <property type="entry name" value="HAMP"/>
    <property type="match status" value="1"/>
</dbReference>
<dbReference type="InterPro" id="IPR032255">
    <property type="entry name" value="HBM"/>
</dbReference>
<keyword evidence="2" id="KW-1003">Cell membrane</keyword>
<evidence type="ECO:0000256" key="3">
    <source>
        <dbReference type="ARBA" id="ARBA00023224"/>
    </source>
</evidence>
<feature type="transmembrane region" description="Helical" evidence="6">
    <location>
        <begin position="310"/>
        <end position="330"/>
    </location>
</feature>
<dbReference type="PANTHER" id="PTHR32089">
    <property type="entry name" value="METHYL-ACCEPTING CHEMOTAXIS PROTEIN MCPB"/>
    <property type="match status" value="1"/>
</dbReference>
<keyword evidence="2" id="KW-0997">Cell inner membrane</keyword>
<keyword evidence="6" id="KW-0812">Transmembrane</keyword>
<dbReference type="AlphaFoldDB" id="A0A4U6BLV6"/>
<comment type="caution">
    <text evidence="10">The sequence shown here is derived from an EMBL/GenBank/DDBJ whole genome shotgun (WGS) entry which is preliminary data.</text>
</comment>
<gene>
    <name evidence="10" type="ORF">YH63_000525</name>
</gene>
<dbReference type="PROSITE" id="PS50192">
    <property type="entry name" value="T_SNARE"/>
    <property type="match status" value="1"/>
</dbReference>
<evidence type="ECO:0000256" key="1">
    <source>
        <dbReference type="ARBA" id="ARBA00004429"/>
    </source>
</evidence>